<protein>
    <recommendedName>
        <fullName evidence="7">Protein kinase domain-containing protein</fullName>
    </recommendedName>
</protein>
<dbReference type="EMBL" id="AP035884">
    <property type="protein sequence ID" value="BFP56073.1"/>
    <property type="molecule type" value="Genomic_DNA"/>
</dbReference>
<feature type="compositionally biased region" description="Basic and acidic residues" evidence="6">
    <location>
        <begin position="409"/>
        <end position="420"/>
    </location>
</feature>
<dbReference type="InterPro" id="IPR002372">
    <property type="entry name" value="PQQ_rpt_dom"/>
</dbReference>
<sequence>MTGPLLPGDPQRLGSIRLLGRLGAGGMGTVYLGRTPGGLTVAVKTVHEHLAADPHFRERFRREAAAARAVTGAHTAAVLDADPESARPWLATAYLPGVTLRHAVAATGPLEPAAVRSLGAALAEALEAVHRAGLVHRDLKPSNVLITADGPRVIDFGIARAISDHGLTGAGGVIGTPGFIAPEQITGTVVTGAADVFALGAVLVFAATGGSPFGSATPAVLLYRAVHEEPGLADVPEEVREVVTACLAKDPGRRPTVGQVLRATTDPRPPLWWRTDPLRSLVLGEAAEPAPGKPAEEGGGLGASTPESAPETRPATVGGHDTAAPETAPTTGGGHDATAPKTQPATGPTQPATAPAPARTRPLPSPPPTVTGEGPAARRGELARRGLLLAGGGGLASLLTYAFLRGGEDEREQRVEDPLRVRPGGTRPGALRWTLAPEDDRTTVDALRVAGDALLVHGVAARDVGGVGGGGGYVTARRVRDAGRRWVADAEETAPTQWGVSGSVLAAADVGLDAVDLATGTTHGTRAERPTPLWFTVASGVLISGSATVNGDGPTLNAVDLRTGARRWTGGTAEARPPAVLDRSVLLADDGGDDIRCVDAVSGELRWTYEGFEGPMAALAAVSEAGCFALLGGGGALHFVRARDGGRLATAVLKGGASSGSSALATVGSTVLVSTGGRVHAYAPTTGRPLWSADTVGLDTSWPAGTGGVRAPVTAGGSLLHWARAGVLQCLDLRSGEERWAATLGGVGQVPPTVAGGTVYAATGELCRALEVNRGAEQRSWAVGDIRDLAADASGWYARIGTTAIRAYQHTATAAQGS</sequence>
<dbReference type="InterPro" id="IPR000719">
    <property type="entry name" value="Prot_kinase_dom"/>
</dbReference>
<evidence type="ECO:0000256" key="2">
    <source>
        <dbReference type="ARBA" id="ARBA00022741"/>
    </source>
</evidence>
<dbReference type="Pfam" id="PF00069">
    <property type="entry name" value="Pkinase"/>
    <property type="match status" value="1"/>
</dbReference>
<dbReference type="RefSeq" id="WP_408054457.1">
    <property type="nucleotide sequence ID" value="NZ_AP035884.1"/>
</dbReference>
<keyword evidence="1" id="KW-0808">Transferase</keyword>
<evidence type="ECO:0000256" key="4">
    <source>
        <dbReference type="ARBA" id="ARBA00022840"/>
    </source>
</evidence>
<dbReference type="GO" id="GO:0005524">
    <property type="term" value="F:ATP binding"/>
    <property type="evidence" value="ECO:0007669"/>
    <property type="project" value="UniProtKB-UniRule"/>
</dbReference>
<dbReference type="AlphaFoldDB" id="A0AB33KVZ2"/>
<feature type="region of interest" description="Disordered" evidence="6">
    <location>
        <begin position="288"/>
        <end position="377"/>
    </location>
</feature>
<evidence type="ECO:0000256" key="6">
    <source>
        <dbReference type="SAM" id="MobiDB-lite"/>
    </source>
</evidence>
<keyword evidence="4 5" id="KW-0067">ATP-binding</keyword>
<dbReference type="SUPFAM" id="SSF50998">
    <property type="entry name" value="Quinoprotein alcohol dehydrogenase-like"/>
    <property type="match status" value="1"/>
</dbReference>
<dbReference type="PROSITE" id="PS00107">
    <property type="entry name" value="PROTEIN_KINASE_ATP"/>
    <property type="match status" value="1"/>
</dbReference>
<gene>
    <name evidence="8" type="ORF">SCMC78_58800</name>
</gene>
<dbReference type="InterPro" id="IPR017441">
    <property type="entry name" value="Protein_kinase_ATP_BS"/>
</dbReference>
<evidence type="ECO:0000256" key="1">
    <source>
        <dbReference type="ARBA" id="ARBA00022679"/>
    </source>
</evidence>
<dbReference type="SUPFAM" id="SSF56112">
    <property type="entry name" value="Protein kinase-like (PK-like)"/>
    <property type="match status" value="1"/>
</dbReference>
<dbReference type="PROSITE" id="PS00108">
    <property type="entry name" value="PROTEIN_KINASE_ST"/>
    <property type="match status" value="1"/>
</dbReference>
<evidence type="ECO:0000313" key="8">
    <source>
        <dbReference type="EMBL" id="BFP56073.1"/>
    </source>
</evidence>
<feature type="domain" description="Protein kinase" evidence="7">
    <location>
        <begin position="16"/>
        <end position="271"/>
    </location>
</feature>
<dbReference type="KEGG" id="stcm:SCMC78_58800"/>
<dbReference type="PROSITE" id="PS50011">
    <property type="entry name" value="PROTEIN_KINASE_DOM"/>
    <property type="match status" value="1"/>
</dbReference>
<keyword evidence="2 5" id="KW-0547">Nucleotide-binding</keyword>
<feature type="compositionally biased region" description="Low complexity" evidence="6">
    <location>
        <begin position="337"/>
        <end position="362"/>
    </location>
</feature>
<dbReference type="Gene3D" id="1.10.510.10">
    <property type="entry name" value="Transferase(Phosphotransferase) domain 1"/>
    <property type="match status" value="1"/>
</dbReference>
<proteinExistence type="predicted"/>
<feature type="binding site" evidence="5">
    <location>
        <position position="44"/>
    </location>
    <ligand>
        <name>ATP</name>
        <dbReference type="ChEBI" id="CHEBI:30616"/>
    </ligand>
</feature>
<dbReference type="Pfam" id="PF13360">
    <property type="entry name" value="PQQ_2"/>
    <property type="match status" value="2"/>
</dbReference>
<organism evidence="8">
    <name type="scientific">Streptomyces sp. CMC78</name>
    <dbReference type="NCBI Taxonomy" id="3231512"/>
    <lineage>
        <taxon>Bacteria</taxon>
        <taxon>Bacillati</taxon>
        <taxon>Actinomycetota</taxon>
        <taxon>Actinomycetes</taxon>
        <taxon>Kitasatosporales</taxon>
        <taxon>Streptomycetaceae</taxon>
        <taxon>Streptomyces</taxon>
    </lineage>
</organism>
<evidence type="ECO:0000256" key="3">
    <source>
        <dbReference type="ARBA" id="ARBA00022777"/>
    </source>
</evidence>
<dbReference type="InterPro" id="IPR008271">
    <property type="entry name" value="Ser/Thr_kinase_AS"/>
</dbReference>
<dbReference type="CDD" id="cd14014">
    <property type="entry name" value="STKc_PknB_like"/>
    <property type="match status" value="1"/>
</dbReference>
<dbReference type="PANTHER" id="PTHR43289:SF34">
    <property type="entry name" value="SERINE_THREONINE-PROTEIN KINASE YBDM-RELATED"/>
    <property type="match status" value="1"/>
</dbReference>
<name>A0AB33KVZ2_9ACTN</name>
<dbReference type="PANTHER" id="PTHR43289">
    <property type="entry name" value="MITOGEN-ACTIVATED PROTEIN KINASE KINASE KINASE 20-RELATED"/>
    <property type="match status" value="1"/>
</dbReference>
<keyword evidence="3" id="KW-0418">Kinase</keyword>
<dbReference type="InterPro" id="IPR015943">
    <property type="entry name" value="WD40/YVTN_repeat-like_dom_sf"/>
</dbReference>
<accession>A0AB33KVZ2</accession>
<evidence type="ECO:0000259" key="7">
    <source>
        <dbReference type="PROSITE" id="PS50011"/>
    </source>
</evidence>
<dbReference type="InterPro" id="IPR011009">
    <property type="entry name" value="Kinase-like_dom_sf"/>
</dbReference>
<feature type="region of interest" description="Disordered" evidence="6">
    <location>
        <begin position="409"/>
        <end position="430"/>
    </location>
</feature>
<dbReference type="GO" id="GO:0004674">
    <property type="term" value="F:protein serine/threonine kinase activity"/>
    <property type="evidence" value="ECO:0007669"/>
    <property type="project" value="TreeGrafter"/>
</dbReference>
<dbReference type="InterPro" id="IPR011047">
    <property type="entry name" value="Quinoprotein_ADH-like_sf"/>
</dbReference>
<dbReference type="SMART" id="SM00220">
    <property type="entry name" value="S_TKc"/>
    <property type="match status" value="1"/>
</dbReference>
<dbReference type="Gene3D" id="2.130.10.10">
    <property type="entry name" value="YVTN repeat-like/Quinoprotein amine dehydrogenase"/>
    <property type="match status" value="2"/>
</dbReference>
<evidence type="ECO:0000256" key="5">
    <source>
        <dbReference type="PROSITE-ProRule" id="PRU10141"/>
    </source>
</evidence>
<dbReference type="Gene3D" id="3.30.200.20">
    <property type="entry name" value="Phosphorylase Kinase, domain 1"/>
    <property type="match status" value="1"/>
</dbReference>
<reference evidence="8" key="1">
    <citation type="submission" date="2024-07" db="EMBL/GenBank/DDBJ databases">
        <title>Complete genome sequences of cellulolytic bacteria, Kitasatospora sp. CMC57 and Streptomyces sp. CMC78, isolated from Japanese agricultural soil.</title>
        <authorList>
            <person name="Hashimoto T."/>
            <person name="Ito M."/>
            <person name="Iwamoto M."/>
            <person name="Fukahori D."/>
            <person name="Shoda T."/>
            <person name="Sakoda M."/>
            <person name="Morohoshi T."/>
            <person name="Mitsuboshi M."/>
            <person name="Nishizawa T."/>
        </authorList>
    </citation>
    <scope>NUCLEOTIDE SEQUENCE</scope>
    <source>
        <strain evidence="8">CMC78</strain>
    </source>
</reference>